<sequence>MELAPLGSLRSELERRTSPKENQSLQDSTFLIGNSKIISEMVFSKTLTYKMVLQIACGLSHLHSHQIIFRDLKPDNILLMSLEENEPINVKLSDYGISKFTSLQGTSGLYGTVGYIAPEVLTKQAYTQKVDIFSLGIVMGEILTGIPPVGPDQSSRVSDIGHDNTSPGHMQGLEVHCNFPCLEELMKECWSLRSEWRPEAADVVKKMKAKRFLLMHDSVWLEKSAGLEVTCIYTCETNGRWVVWICESGPGHRRFFSVYDIDANCFSLKRMESSQGSAVIAMLKMGARIWLACQDERMLYTLTRGSDKMFEISPEVCLGAIPTKIINFKFTQIQNKGELILVGLQDGSLTSFYHSLCGKAYSIKKVELVEELNQTRDSEGSDIRGDTGHEESNPVGKVCHPVACICQVGALGVAVASGEDIHTFHVNFSDTPATETGCVNVIPNSKKISLKFITDSFMPISSMASEGEQAECGSQFLWCCMASAPFLVQVDVLSSEVILVLNISWNQGQDFMRLERHLPFNLRTDVSDLTSSFSEQDSGESPPPIPPRQNSIEREISLHSLTMSGNVLMIGTSYGGLLALPLASIRSSGANIRRGGLPLHLEIFRHQQKSSSVYLGDGIYRQRGGSNASSYSSTSCLLGTGLTSQQIPIGEISLLLKAGTKMISIYTHQEKAPRRSRVYSRSVTSQNPLRNTECSPTSMSEEIKPEGCVFVNNEIEDNSPLGVSPSKYSSEIFSHITVWDHFSSEQLVAIEKYGIGLC</sequence>
<dbReference type="SUPFAM" id="SSF56112">
    <property type="entry name" value="Protein kinase-like (PK-like)"/>
    <property type="match status" value="1"/>
</dbReference>
<accession>A0A3S1CFU1</accession>
<reference evidence="3 4" key="1">
    <citation type="submission" date="2019-01" db="EMBL/GenBank/DDBJ databases">
        <title>A draft genome assembly of the solar-powered sea slug Elysia chlorotica.</title>
        <authorList>
            <person name="Cai H."/>
            <person name="Li Q."/>
            <person name="Fang X."/>
            <person name="Li J."/>
            <person name="Curtis N.E."/>
            <person name="Altenburger A."/>
            <person name="Shibata T."/>
            <person name="Feng M."/>
            <person name="Maeda T."/>
            <person name="Schwartz J.A."/>
            <person name="Shigenobu S."/>
            <person name="Lundholm N."/>
            <person name="Nishiyama T."/>
            <person name="Yang H."/>
            <person name="Hasebe M."/>
            <person name="Li S."/>
            <person name="Pierce S.K."/>
            <person name="Wang J."/>
        </authorList>
    </citation>
    <scope>NUCLEOTIDE SEQUENCE [LARGE SCALE GENOMIC DNA]</scope>
    <source>
        <strain evidence="3">EC2010</strain>
        <tissue evidence="3">Whole organism of an adult</tissue>
    </source>
</reference>
<dbReference type="AlphaFoldDB" id="A0A3S1CFU1"/>
<dbReference type="Proteomes" id="UP000271974">
    <property type="component" value="Unassembled WGS sequence"/>
</dbReference>
<dbReference type="InterPro" id="IPR011009">
    <property type="entry name" value="Kinase-like_dom_sf"/>
</dbReference>
<evidence type="ECO:0000313" key="4">
    <source>
        <dbReference type="Proteomes" id="UP000271974"/>
    </source>
</evidence>
<protein>
    <recommendedName>
        <fullName evidence="2">Protein kinase domain-containing protein</fullName>
    </recommendedName>
</protein>
<dbReference type="PROSITE" id="PS50011">
    <property type="entry name" value="PROTEIN_KINASE_DOM"/>
    <property type="match status" value="1"/>
</dbReference>
<proteinExistence type="predicted"/>
<dbReference type="OrthoDB" id="6161301at2759"/>
<dbReference type="SMART" id="SM00220">
    <property type="entry name" value="S_TKc"/>
    <property type="match status" value="1"/>
</dbReference>
<keyword evidence="4" id="KW-1185">Reference proteome</keyword>
<evidence type="ECO:0000313" key="3">
    <source>
        <dbReference type="EMBL" id="RUS91565.1"/>
    </source>
</evidence>
<organism evidence="3 4">
    <name type="scientific">Elysia chlorotica</name>
    <name type="common">Eastern emerald elysia</name>
    <name type="synonym">Sea slug</name>
    <dbReference type="NCBI Taxonomy" id="188477"/>
    <lineage>
        <taxon>Eukaryota</taxon>
        <taxon>Metazoa</taxon>
        <taxon>Spiralia</taxon>
        <taxon>Lophotrochozoa</taxon>
        <taxon>Mollusca</taxon>
        <taxon>Gastropoda</taxon>
        <taxon>Heterobranchia</taxon>
        <taxon>Euthyneura</taxon>
        <taxon>Panpulmonata</taxon>
        <taxon>Sacoglossa</taxon>
        <taxon>Placobranchoidea</taxon>
        <taxon>Plakobranchidae</taxon>
        <taxon>Elysia</taxon>
    </lineage>
</organism>
<dbReference type="EMBL" id="RQTK01000009">
    <property type="protein sequence ID" value="RUS91565.1"/>
    <property type="molecule type" value="Genomic_DNA"/>
</dbReference>
<feature type="region of interest" description="Disordered" evidence="1">
    <location>
        <begin position="531"/>
        <end position="550"/>
    </location>
</feature>
<feature type="compositionally biased region" description="Polar residues" evidence="1">
    <location>
        <begin position="686"/>
        <end position="700"/>
    </location>
</feature>
<dbReference type="InterPro" id="IPR000719">
    <property type="entry name" value="Prot_kinase_dom"/>
</dbReference>
<feature type="region of interest" description="Disordered" evidence="1">
    <location>
        <begin position="1"/>
        <end position="22"/>
    </location>
</feature>
<feature type="region of interest" description="Disordered" evidence="1">
    <location>
        <begin position="676"/>
        <end position="700"/>
    </location>
</feature>
<dbReference type="GO" id="GO:0004674">
    <property type="term" value="F:protein serine/threonine kinase activity"/>
    <property type="evidence" value="ECO:0007669"/>
    <property type="project" value="TreeGrafter"/>
</dbReference>
<dbReference type="PANTHER" id="PTHR44329">
    <property type="entry name" value="SERINE/THREONINE-PROTEIN KINASE TNNI3K-RELATED"/>
    <property type="match status" value="1"/>
</dbReference>
<dbReference type="Pfam" id="PF00069">
    <property type="entry name" value="Pkinase"/>
    <property type="match status" value="1"/>
</dbReference>
<evidence type="ECO:0000259" key="2">
    <source>
        <dbReference type="PROSITE" id="PS50011"/>
    </source>
</evidence>
<evidence type="ECO:0000256" key="1">
    <source>
        <dbReference type="SAM" id="MobiDB-lite"/>
    </source>
</evidence>
<name>A0A3S1CFU1_ELYCH</name>
<comment type="caution">
    <text evidence="3">The sequence shown here is derived from an EMBL/GenBank/DDBJ whole genome shotgun (WGS) entry which is preliminary data.</text>
</comment>
<dbReference type="GO" id="GO:0005524">
    <property type="term" value="F:ATP binding"/>
    <property type="evidence" value="ECO:0007669"/>
    <property type="project" value="InterPro"/>
</dbReference>
<dbReference type="InterPro" id="IPR051681">
    <property type="entry name" value="Ser/Thr_Kinases-Pseudokinases"/>
</dbReference>
<dbReference type="PANTHER" id="PTHR44329:SF289">
    <property type="entry name" value="SERINE_THREONINE-PROTEIN KINASE VIK"/>
    <property type="match status" value="1"/>
</dbReference>
<dbReference type="STRING" id="188477.A0A3S1CFU1"/>
<dbReference type="Gene3D" id="1.10.510.10">
    <property type="entry name" value="Transferase(Phosphotransferase) domain 1"/>
    <property type="match status" value="1"/>
</dbReference>
<feature type="domain" description="Protein kinase" evidence="2">
    <location>
        <begin position="1"/>
        <end position="213"/>
    </location>
</feature>
<gene>
    <name evidence="3" type="ORF">EGW08_000680</name>
</gene>